<proteinExistence type="predicted"/>
<keyword evidence="1" id="KW-0560">Oxidoreductase</keyword>
<feature type="domain" description="Pyridoxamine 5'-phosphate oxidase N-terminal" evidence="2">
    <location>
        <begin position="15"/>
        <end position="129"/>
    </location>
</feature>
<dbReference type="PANTHER" id="PTHR35176:SF6">
    <property type="entry name" value="HEME OXYGENASE HI_0854-RELATED"/>
    <property type="match status" value="1"/>
</dbReference>
<keyword evidence="4" id="KW-1185">Reference proteome</keyword>
<evidence type="ECO:0000313" key="3">
    <source>
        <dbReference type="EMBL" id="MDV2474385.1"/>
    </source>
</evidence>
<protein>
    <submittedName>
        <fullName evidence="3">Pyridoxamine 5'-phosphate oxidase family protein</fullName>
    </submittedName>
</protein>
<name>A0ABU3WK71_9NOCA</name>
<dbReference type="InterPro" id="IPR012349">
    <property type="entry name" value="Split_barrel_FMN-bd"/>
</dbReference>
<reference evidence="3 4" key="1">
    <citation type="submission" date="2019-10" db="EMBL/GenBank/DDBJ databases">
        <title>Draft Genome Assembly of Rhodococcus zopfii DSM44189.</title>
        <authorList>
            <person name="Sutton J.M."/>
            <person name="Akob D.M."/>
            <person name="Bushman T.J."/>
        </authorList>
    </citation>
    <scope>NUCLEOTIDE SEQUENCE [LARGE SCALE GENOMIC DNA]</scope>
    <source>
        <strain evidence="3 4">DSM 44189</strain>
    </source>
</reference>
<dbReference type="InterPro" id="IPR052019">
    <property type="entry name" value="F420H2_bilvrd_red/Heme_oxyg"/>
</dbReference>
<organism evidence="3 4">
    <name type="scientific">Rhodococcus zopfii</name>
    <dbReference type="NCBI Taxonomy" id="43772"/>
    <lineage>
        <taxon>Bacteria</taxon>
        <taxon>Bacillati</taxon>
        <taxon>Actinomycetota</taxon>
        <taxon>Actinomycetes</taxon>
        <taxon>Mycobacteriales</taxon>
        <taxon>Nocardiaceae</taxon>
        <taxon>Rhodococcus</taxon>
    </lineage>
</organism>
<dbReference type="Pfam" id="PF01243">
    <property type="entry name" value="PNPOx_N"/>
    <property type="match status" value="1"/>
</dbReference>
<comment type="caution">
    <text evidence="3">The sequence shown here is derived from an EMBL/GenBank/DDBJ whole genome shotgun (WGS) entry which is preliminary data.</text>
</comment>
<evidence type="ECO:0000313" key="4">
    <source>
        <dbReference type="Proteomes" id="UP001275440"/>
    </source>
</evidence>
<dbReference type="Proteomes" id="UP001275440">
    <property type="component" value="Unassembled WGS sequence"/>
</dbReference>
<dbReference type="RefSeq" id="WP_072813948.1">
    <property type="nucleotide sequence ID" value="NZ_JAHWLX010000021.1"/>
</dbReference>
<dbReference type="InterPro" id="IPR011576">
    <property type="entry name" value="Pyridox_Oxase_N"/>
</dbReference>
<sequence length="154" mass="16878">MATWGQFRIEAPELAEAIAARWSAHKHHVLATLRRDGSPRVSGTEVEIVEDRLAIGSMPGALKARDLQRDGRYALHANPGHHDMAGGDAKVAGRARELLGDEKSAFLAAYPSDVPEGPMHLFELDIDEAVLVTVDDKLHVDLWRPGAGVVRYDR</sequence>
<dbReference type="EMBL" id="WBMO01000001">
    <property type="protein sequence ID" value="MDV2474385.1"/>
    <property type="molecule type" value="Genomic_DNA"/>
</dbReference>
<dbReference type="Gene3D" id="2.30.110.10">
    <property type="entry name" value="Electron Transport, Fmn-binding Protein, Chain A"/>
    <property type="match status" value="1"/>
</dbReference>
<gene>
    <name evidence="3" type="ORF">F8M49_01290</name>
</gene>
<dbReference type="SUPFAM" id="SSF50475">
    <property type="entry name" value="FMN-binding split barrel"/>
    <property type="match status" value="1"/>
</dbReference>
<dbReference type="PANTHER" id="PTHR35176">
    <property type="entry name" value="HEME OXYGENASE HI_0854-RELATED"/>
    <property type="match status" value="1"/>
</dbReference>
<evidence type="ECO:0000256" key="1">
    <source>
        <dbReference type="ARBA" id="ARBA00023002"/>
    </source>
</evidence>
<evidence type="ECO:0000259" key="2">
    <source>
        <dbReference type="Pfam" id="PF01243"/>
    </source>
</evidence>
<accession>A0ABU3WK71</accession>